<evidence type="ECO:0000256" key="8">
    <source>
        <dbReference type="ARBA" id="ARBA00030128"/>
    </source>
</evidence>
<dbReference type="FunFam" id="3.30.63.10:FF:000002">
    <property type="entry name" value="Guanylate kinase 1"/>
    <property type="match status" value="1"/>
</dbReference>
<dbReference type="PROSITE" id="PS00856">
    <property type="entry name" value="GUANYLATE_KINASE_1"/>
    <property type="match status" value="1"/>
</dbReference>
<evidence type="ECO:0000256" key="2">
    <source>
        <dbReference type="ARBA" id="ARBA00012961"/>
    </source>
</evidence>
<keyword evidence="10" id="KW-0175">Coiled coil</keyword>
<dbReference type="GO" id="GO:0005524">
    <property type="term" value="F:ATP binding"/>
    <property type="evidence" value="ECO:0007669"/>
    <property type="project" value="UniProtKB-UniRule"/>
</dbReference>
<dbReference type="GO" id="GO:0004385">
    <property type="term" value="F:GMP kinase activity"/>
    <property type="evidence" value="ECO:0007669"/>
    <property type="project" value="UniProtKB-UniRule"/>
</dbReference>
<accession>T0JS85</accession>
<reference evidence="12 13" key="1">
    <citation type="submission" date="2013-07" db="EMBL/GenBank/DDBJ databases">
        <title>Sulfurimonas hongkongensis AST-10 Genome Sequencing.</title>
        <authorList>
            <person name="Cai L."/>
            <person name="Zhang T."/>
        </authorList>
    </citation>
    <scope>NUCLEOTIDE SEQUENCE [LARGE SCALE GENOMIC DNA]</scope>
    <source>
        <strain evidence="12 13">AST-10</strain>
    </source>
</reference>
<keyword evidence="4 9" id="KW-0808">Transferase</keyword>
<dbReference type="AlphaFoldDB" id="T0JS85"/>
<dbReference type="Pfam" id="PF00625">
    <property type="entry name" value="Guanylate_kin"/>
    <property type="match status" value="1"/>
</dbReference>
<dbReference type="Gene3D" id="3.30.63.10">
    <property type="entry name" value="Guanylate Kinase phosphate binding domain"/>
    <property type="match status" value="1"/>
</dbReference>
<comment type="function">
    <text evidence="9">Essential for recycling GMP and indirectly, cGMP.</text>
</comment>
<sequence length="209" mass="23739">MMYKKNGVVLVLSGPSGAGKSSLINAIIDDIGDYYFSISTTTRPMRKGEVEGVHYYFVSKEEFQKDIEQDLFLEYALVHGNYYGTSLKPVKEALSQGKLVIFDIDVQGNTAIKNRLGDITTSVFITPPSLSELKKRLINRSTDSKEVIENRIKMAKREIQRTSEYDFVIINDDFDVAASVLKQIAKTARIKVPTDRINEFVQKWEDIEQ</sequence>
<evidence type="ECO:0000256" key="9">
    <source>
        <dbReference type="HAMAP-Rule" id="MF_00328"/>
    </source>
</evidence>
<evidence type="ECO:0000256" key="4">
    <source>
        <dbReference type="ARBA" id="ARBA00022679"/>
    </source>
</evidence>
<keyword evidence="9" id="KW-0963">Cytoplasm</keyword>
<keyword evidence="13" id="KW-1185">Reference proteome</keyword>
<dbReference type="InterPro" id="IPR017665">
    <property type="entry name" value="Guanylate_kinase"/>
</dbReference>
<comment type="catalytic activity">
    <reaction evidence="9">
        <text>GMP + ATP = GDP + ADP</text>
        <dbReference type="Rhea" id="RHEA:20780"/>
        <dbReference type="ChEBI" id="CHEBI:30616"/>
        <dbReference type="ChEBI" id="CHEBI:58115"/>
        <dbReference type="ChEBI" id="CHEBI:58189"/>
        <dbReference type="ChEBI" id="CHEBI:456216"/>
        <dbReference type="EC" id="2.7.4.8"/>
    </reaction>
</comment>
<feature type="domain" description="Guanylate kinase-like" evidence="11">
    <location>
        <begin position="7"/>
        <end position="186"/>
    </location>
</feature>
<feature type="binding site" evidence="9">
    <location>
        <begin position="14"/>
        <end position="21"/>
    </location>
    <ligand>
        <name>ATP</name>
        <dbReference type="ChEBI" id="CHEBI:30616"/>
    </ligand>
</feature>
<organism evidence="12 13">
    <name type="scientific">Sulfurimonas hongkongensis</name>
    <dbReference type="NCBI Taxonomy" id="1172190"/>
    <lineage>
        <taxon>Bacteria</taxon>
        <taxon>Pseudomonadati</taxon>
        <taxon>Campylobacterota</taxon>
        <taxon>Epsilonproteobacteria</taxon>
        <taxon>Campylobacterales</taxon>
        <taxon>Sulfurimonadaceae</taxon>
        <taxon>Sulfurimonas</taxon>
    </lineage>
</organism>
<evidence type="ECO:0000256" key="7">
    <source>
        <dbReference type="ARBA" id="ARBA00022840"/>
    </source>
</evidence>
<dbReference type="EC" id="2.7.4.8" evidence="2 9"/>
<evidence type="ECO:0000313" key="13">
    <source>
        <dbReference type="Proteomes" id="UP000015520"/>
    </source>
</evidence>
<keyword evidence="7 9" id="KW-0067">ATP-binding</keyword>
<proteinExistence type="inferred from homology"/>
<evidence type="ECO:0000256" key="5">
    <source>
        <dbReference type="ARBA" id="ARBA00022741"/>
    </source>
</evidence>
<dbReference type="PANTHER" id="PTHR23117">
    <property type="entry name" value="GUANYLATE KINASE-RELATED"/>
    <property type="match status" value="1"/>
</dbReference>
<dbReference type="EMBL" id="AUPZ01000005">
    <property type="protein sequence ID" value="EQB39802.1"/>
    <property type="molecule type" value="Genomic_DNA"/>
</dbReference>
<comment type="subcellular location">
    <subcellularLocation>
        <location evidence="9">Cytoplasm</location>
    </subcellularLocation>
</comment>
<dbReference type="SUPFAM" id="SSF52540">
    <property type="entry name" value="P-loop containing nucleoside triphosphate hydrolases"/>
    <property type="match status" value="1"/>
</dbReference>
<feature type="coiled-coil region" evidence="10">
    <location>
        <begin position="138"/>
        <end position="165"/>
    </location>
</feature>
<evidence type="ECO:0000256" key="1">
    <source>
        <dbReference type="ARBA" id="ARBA00005790"/>
    </source>
</evidence>
<dbReference type="SMART" id="SM00072">
    <property type="entry name" value="GuKc"/>
    <property type="match status" value="1"/>
</dbReference>
<evidence type="ECO:0000256" key="3">
    <source>
        <dbReference type="ARBA" id="ARBA00016296"/>
    </source>
</evidence>
<dbReference type="InterPro" id="IPR008144">
    <property type="entry name" value="Guanylate_kin-like_dom"/>
</dbReference>
<dbReference type="CDD" id="cd00071">
    <property type="entry name" value="GMPK"/>
    <property type="match status" value="1"/>
</dbReference>
<keyword evidence="5 9" id="KW-0547">Nucleotide-binding</keyword>
<keyword evidence="6 9" id="KW-0418">Kinase</keyword>
<dbReference type="STRING" id="1172190.M947_04295"/>
<dbReference type="PATRIC" id="fig|1172190.3.peg.835"/>
<protein>
    <recommendedName>
        <fullName evidence="3 9">Guanylate kinase</fullName>
        <ecNumber evidence="2 9">2.7.4.8</ecNumber>
    </recommendedName>
    <alternativeName>
        <fullName evidence="8 9">GMP kinase</fullName>
    </alternativeName>
</protein>
<dbReference type="InterPro" id="IPR008145">
    <property type="entry name" value="GK/Ca_channel_bsu"/>
</dbReference>
<dbReference type="GO" id="GO:0005829">
    <property type="term" value="C:cytosol"/>
    <property type="evidence" value="ECO:0007669"/>
    <property type="project" value="TreeGrafter"/>
</dbReference>
<dbReference type="InterPro" id="IPR020590">
    <property type="entry name" value="Guanylate_kinase_CS"/>
</dbReference>
<evidence type="ECO:0000256" key="10">
    <source>
        <dbReference type="SAM" id="Coils"/>
    </source>
</evidence>
<dbReference type="NCBIfam" id="TIGR03263">
    <property type="entry name" value="guanyl_kin"/>
    <property type="match status" value="1"/>
</dbReference>
<evidence type="ECO:0000259" key="11">
    <source>
        <dbReference type="PROSITE" id="PS50052"/>
    </source>
</evidence>
<gene>
    <name evidence="9" type="primary">gmk</name>
    <name evidence="12" type="ORF">M947_04295</name>
</gene>
<dbReference type="HAMAP" id="MF_00328">
    <property type="entry name" value="Guanylate_kinase"/>
    <property type="match status" value="1"/>
</dbReference>
<evidence type="ECO:0000313" key="12">
    <source>
        <dbReference type="EMBL" id="EQB39802.1"/>
    </source>
</evidence>
<comment type="similarity">
    <text evidence="1 9">Belongs to the guanylate kinase family.</text>
</comment>
<dbReference type="Proteomes" id="UP000015520">
    <property type="component" value="Unassembled WGS sequence"/>
</dbReference>
<dbReference type="InterPro" id="IPR027417">
    <property type="entry name" value="P-loop_NTPase"/>
</dbReference>
<dbReference type="PROSITE" id="PS50052">
    <property type="entry name" value="GUANYLATE_KINASE_2"/>
    <property type="match status" value="1"/>
</dbReference>
<name>T0JS85_9BACT</name>
<dbReference type="PANTHER" id="PTHR23117:SF13">
    <property type="entry name" value="GUANYLATE KINASE"/>
    <property type="match status" value="1"/>
</dbReference>
<dbReference type="eggNOG" id="COG0194">
    <property type="taxonomic scope" value="Bacteria"/>
</dbReference>
<evidence type="ECO:0000256" key="6">
    <source>
        <dbReference type="ARBA" id="ARBA00022777"/>
    </source>
</evidence>
<comment type="caution">
    <text evidence="12">The sequence shown here is derived from an EMBL/GenBank/DDBJ whole genome shotgun (WGS) entry which is preliminary data.</text>
</comment>
<dbReference type="Gene3D" id="3.40.50.300">
    <property type="entry name" value="P-loop containing nucleotide triphosphate hydrolases"/>
    <property type="match status" value="1"/>
</dbReference>